<dbReference type="PANTHER" id="PTHR13040">
    <property type="entry name" value="AUTOPHAGY PROTEIN 5"/>
    <property type="match status" value="1"/>
</dbReference>
<evidence type="ECO:0000259" key="8">
    <source>
        <dbReference type="Pfam" id="PF04106"/>
    </source>
</evidence>
<keyword evidence="6" id="KW-0472">Membrane</keyword>
<dbReference type="GO" id="GO:0019776">
    <property type="term" value="F:Atg8-family ligase activity"/>
    <property type="evidence" value="ECO:0007669"/>
    <property type="project" value="TreeGrafter"/>
</dbReference>
<evidence type="ECO:0000256" key="6">
    <source>
        <dbReference type="RuleBase" id="RU361202"/>
    </source>
</evidence>
<dbReference type="Pfam" id="PF20638">
    <property type="entry name" value="ATG5_UblA"/>
    <property type="match status" value="1"/>
</dbReference>
<name>A0A166B8S6_9AGAM</name>
<comment type="function">
    <text evidence="6">Involved in cytoplasm to vacuole transport (Cvt) and autophagic vesicle formation.</text>
</comment>
<dbReference type="InterPro" id="IPR048318">
    <property type="entry name" value="ATG5_UblB"/>
</dbReference>
<dbReference type="Gene3D" id="1.10.246.190">
    <property type="entry name" value="Autophagy protein Apg5, helix rich domain"/>
    <property type="match status" value="1"/>
</dbReference>
<dbReference type="GO" id="GO:0000422">
    <property type="term" value="P:autophagy of mitochondrion"/>
    <property type="evidence" value="ECO:0007669"/>
    <property type="project" value="TreeGrafter"/>
</dbReference>
<feature type="domain" description="Autophagy protein ATG5 UblB" evidence="8">
    <location>
        <begin position="260"/>
        <end position="363"/>
    </location>
</feature>
<feature type="region of interest" description="Disordered" evidence="7">
    <location>
        <begin position="217"/>
        <end position="254"/>
    </location>
</feature>
<evidence type="ECO:0000313" key="11">
    <source>
        <dbReference type="EMBL" id="KZP12391.1"/>
    </source>
</evidence>
<keyword evidence="3 6" id="KW-1017">Isopeptide bond</keyword>
<evidence type="ECO:0000256" key="7">
    <source>
        <dbReference type="SAM" id="MobiDB-lite"/>
    </source>
</evidence>
<dbReference type="InterPro" id="IPR048940">
    <property type="entry name" value="ATG5_HBR"/>
</dbReference>
<keyword evidence="5 6" id="KW-0072">Autophagy</keyword>
<feature type="compositionally biased region" description="Polar residues" evidence="7">
    <location>
        <begin position="237"/>
        <end position="246"/>
    </location>
</feature>
<feature type="domain" description="Autophagy protein ATG5 UblA" evidence="10">
    <location>
        <begin position="32"/>
        <end position="145"/>
    </location>
</feature>
<dbReference type="InterPro" id="IPR048939">
    <property type="entry name" value="ATG5_UblA"/>
</dbReference>
<dbReference type="Gene3D" id="3.10.20.90">
    <property type="entry name" value="Phosphatidylinositol 3-kinase Catalytic Subunit, Chain A, domain 1"/>
    <property type="match status" value="1"/>
</dbReference>
<comment type="similarity">
    <text evidence="2 6">Belongs to the ATG5 family.</text>
</comment>
<dbReference type="GO" id="GO:0061908">
    <property type="term" value="C:phagophore"/>
    <property type="evidence" value="ECO:0007669"/>
    <property type="project" value="TreeGrafter"/>
</dbReference>
<reference evidence="11 12" key="1">
    <citation type="journal article" date="2016" name="Mol. Biol. Evol.">
        <title>Comparative Genomics of Early-Diverging Mushroom-Forming Fungi Provides Insights into the Origins of Lignocellulose Decay Capabilities.</title>
        <authorList>
            <person name="Nagy L.G."/>
            <person name="Riley R."/>
            <person name="Tritt A."/>
            <person name="Adam C."/>
            <person name="Daum C."/>
            <person name="Floudas D."/>
            <person name="Sun H."/>
            <person name="Yadav J.S."/>
            <person name="Pangilinan J."/>
            <person name="Larsson K.H."/>
            <person name="Matsuura K."/>
            <person name="Barry K."/>
            <person name="Labutti K."/>
            <person name="Kuo R."/>
            <person name="Ohm R.A."/>
            <person name="Bhattacharya S.S."/>
            <person name="Shirouzu T."/>
            <person name="Yoshinaga Y."/>
            <person name="Martin F.M."/>
            <person name="Grigoriev I.V."/>
            <person name="Hibbett D.S."/>
        </authorList>
    </citation>
    <scope>NUCLEOTIDE SEQUENCE [LARGE SCALE GENOMIC DNA]</scope>
    <source>
        <strain evidence="11 12">CBS 109695</strain>
    </source>
</reference>
<dbReference type="GO" id="GO:0034727">
    <property type="term" value="P:piecemeal microautophagy of the nucleus"/>
    <property type="evidence" value="ECO:0007669"/>
    <property type="project" value="TreeGrafter"/>
</dbReference>
<accession>A0A166B8S6</accession>
<sequence>MSTYGGGLGSRQPAPSAFSTPASTTLFRRLTWEGTVPLEIRVDSKELPANSDRGLECYFMQAPRVSYLPLLLPEIKKFLMDVVFDEAAAGVLKEDEWWFESEEGTLLKWHWPIGLIYDNHTISSTIRTMPHPSTSQAVPLQLILHLASPPTDKLLLSPSSEACKQAFMGQLKEADFMRWGNTKLMTGLRKAEQDGMWEGVKEHNFDDYWRVASKVIPTTTPNRPTSPPPGPQSSASVHSKPSPGTETHQDKDGAYKVRSVPVRVYLPDGPVMQDLVPPLLEIGAPNTLSQYLSTTLPLLFPAAPPPSHSQSLSHSLSRAQQPLPARPNLAFALIQGVLAPPDAEMAWLGACMAGADGWVNVCVGIVRDGMGR</sequence>
<dbReference type="Pfam" id="PF04106">
    <property type="entry name" value="ATG5_UblB"/>
    <property type="match status" value="1"/>
</dbReference>
<evidence type="ECO:0000256" key="2">
    <source>
        <dbReference type="ARBA" id="ARBA00006910"/>
    </source>
</evidence>
<dbReference type="InterPro" id="IPR042526">
    <property type="entry name" value="Atg5_HR"/>
</dbReference>
<dbReference type="PANTHER" id="PTHR13040:SF2">
    <property type="entry name" value="AUTOPHAGY PROTEIN 5"/>
    <property type="match status" value="1"/>
</dbReference>
<evidence type="ECO:0000259" key="10">
    <source>
        <dbReference type="Pfam" id="PF20638"/>
    </source>
</evidence>
<evidence type="ECO:0000256" key="3">
    <source>
        <dbReference type="ARBA" id="ARBA00022499"/>
    </source>
</evidence>
<dbReference type="AlphaFoldDB" id="A0A166B8S6"/>
<dbReference type="Proteomes" id="UP000076532">
    <property type="component" value="Unassembled WGS sequence"/>
</dbReference>
<dbReference type="EMBL" id="KV417648">
    <property type="protein sequence ID" value="KZP12391.1"/>
    <property type="molecule type" value="Genomic_DNA"/>
</dbReference>
<feature type="domain" description="Autophagy protein ATG5 alpha-helical bundle region" evidence="9">
    <location>
        <begin position="161"/>
        <end position="218"/>
    </location>
</feature>
<dbReference type="InterPro" id="IPR042527">
    <property type="entry name" value="Atg5_UblA_dom_sf"/>
</dbReference>
<evidence type="ECO:0000256" key="4">
    <source>
        <dbReference type="ARBA" id="ARBA00022843"/>
    </source>
</evidence>
<proteinExistence type="inferred from homology"/>
<keyword evidence="4 6" id="KW-0832">Ubl conjugation</keyword>
<evidence type="ECO:0000313" key="12">
    <source>
        <dbReference type="Proteomes" id="UP000076532"/>
    </source>
</evidence>
<dbReference type="Pfam" id="PF20637">
    <property type="entry name" value="ATG5_HBR"/>
    <property type="match status" value="1"/>
</dbReference>
<dbReference type="InterPro" id="IPR007239">
    <property type="entry name" value="Atg5"/>
</dbReference>
<evidence type="ECO:0000256" key="1">
    <source>
        <dbReference type="ARBA" id="ARBA00004623"/>
    </source>
</evidence>
<protein>
    <recommendedName>
        <fullName evidence="6">Autophagy protein 5</fullName>
    </recommendedName>
</protein>
<keyword evidence="6" id="KW-0813">Transport</keyword>
<keyword evidence="12" id="KW-1185">Reference proteome</keyword>
<dbReference type="Gene3D" id="3.10.20.620">
    <property type="match status" value="1"/>
</dbReference>
<dbReference type="OrthoDB" id="272162at2759"/>
<comment type="subcellular location">
    <subcellularLocation>
        <location evidence="1 6">Preautophagosomal structure membrane</location>
        <topology evidence="1 6">Peripheral membrane protein</topology>
    </subcellularLocation>
</comment>
<dbReference type="GO" id="GO:0005776">
    <property type="term" value="C:autophagosome"/>
    <property type="evidence" value="ECO:0007669"/>
    <property type="project" value="TreeGrafter"/>
</dbReference>
<evidence type="ECO:0000256" key="5">
    <source>
        <dbReference type="ARBA" id="ARBA00023006"/>
    </source>
</evidence>
<feature type="region of interest" description="Disordered" evidence="7">
    <location>
        <begin position="1"/>
        <end position="20"/>
    </location>
</feature>
<dbReference type="GO" id="GO:0034045">
    <property type="term" value="C:phagophore assembly site membrane"/>
    <property type="evidence" value="ECO:0007669"/>
    <property type="project" value="UniProtKB-SubCell"/>
</dbReference>
<dbReference type="GO" id="GO:0034274">
    <property type="term" value="C:Atg12-Atg5-Atg16 complex"/>
    <property type="evidence" value="ECO:0007669"/>
    <property type="project" value="TreeGrafter"/>
</dbReference>
<dbReference type="STRING" id="436010.A0A166B8S6"/>
<comment type="subunit">
    <text evidence="6">Conjugated with ATG12.</text>
</comment>
<evidence type="ECO:0000259" key="9">
    <source>
        <dbReference type="Pfam" id="PF20637"/>
    </source>
</evidence>
<dbReference type="GO" id="GO:0044233">
    <property type="term" value="C:mitochondria-associated endoplasmic reticulum membrane contact site"/>
    <property type="evidence" value="ECO:0007669"/>
    <property type="project" value="TreeGrafter"/>
</dbReference>
<gene>
    <name evidence="11" type="ORF">FIBSPDRAFT_985149</name>
</gene>
<organism evidence="11 12">
    <name type="scientific">Athelia psychrophila</name>
    <dbReference type="NCBI Taxonomy" id="1759441"/>
    <lineage>
        <taxon>Eukaryota</taxon>
        <taxon>Fungi</taxon>
        <taxon>Dikarya</taxon>
        <taxon>Basidiomycota</taxon>
        <taxon>Agaricomycotina</taxon>
        <taxon>Agaricomycetes</taxon>
        <taxon>Agaricomycetidae</taxon>
        <taxon>Atheliales</taxon>
        <taxon>Atheliaceae</taxon>
        <taxon>Athelia</taxon>
    </lineage>
</organism>
<dbReference type="GO" id="GO:0006995">
    <property type="term" value="P:cellular response to nitrogen starvation"/>
    <property type="evidence" value="ECO:0007669"/>
    <property type="project" value="TreeGrafter"/>
</dbReference>